<feature type="compositionally biased region" description="Polar residues" evidence="1">
    <location>
        <begin position="93"/>
        <end position="106"/>
    </location>
</feature>
<reference evidence="2 3" key="1">
    <citation type="journal article" date="2014" name="BMC Genomics">
        <title>Genome and secretome analysis of the hemibiotrophic fungal pathogen, Moniliophthora roreri, which causes frosty pod rot disease of cacao: mechanisms of the biotrophic and necrotrophic phases.</title>
        <authorList>
            <person name="Meinhardt L.W."/>
            <person name="Costa G.G.L."/>
            <person name="Thomazella D.P.T."/>
            <person name="Teixeira P.J.P.L."/>
            <person name="Carazzolle M.F."/>
            <person name="Schuster S.C."/>
            <person name="Carlson J.E."/>
            <person name="Guiltinan M.J."/>
            <person name="Mieczkowski P."/>
            <person name="Farmer A."/>
            <person name="Ramaraj T."/>
            <person name="Crozier J."/>
            <person name="Davis R.E."/>
            <person name="Shao J."/>
            <person name="Melnick R.L."/>
            <person name="Pereira G.A.G."/>
            <person name="Bailey B.A."/>
        </authorList>
    </citation>
    <scope>NUCLEOTIDE SEQUENCE [LARGE SCALE GENOMIC DNA]</scope>
    <source>
        <strain evidence="2 3">MCA 2997</strain>
    </source>
</reference>
<organism evidence="2 3">
    <name type="scientific">Moniliophthora roreri (strain MCA 2997)</name>
    <name type="common">Cocoa frosty pod rot fungus</name>
    <name type="synonym">Crinipellis roreri</name>
    <dbReference type="NCBI Taxonomy" id="1381753"/>
    <lineage>
        <taxon>Eukaryota</taxon>
        <taxon>Fungi</taxon>
        <taxon>Dikarya</taxon>
        <taxon>Basidiomycota</taxon>
        <taxon>Agaricomycotina</taxon>
        <taxon>Agaricomycetes</taxon>
        <taxon>Agaricomycetidae</taxon>
        <taxon>Agaricales</taxon>
        <taxon>Marasmiineae</taxon>
        <taxon>Marasmiaceae</taxon>
        <taxon>Moniliophthora</taxon>
    </lineage>
</organism>
<evidence type="ECO:0000313" key="2">
    <source>
        <dbReference type="EMBL" id="ESK97406.1"/>
    </source>
</evidence>
<protein>
    <submittedName>
        <fullName evidence="2">Uncharacterized protein</fullName>
    </submittedName>
</protein>
<keyword evidence="3" id="KW-1185">Reference proteome</keyword>
<dbReference type="KEGG" id="mrr:Moror_17717"/>
<dbReference type="HOGENOM" id="CLU_1133838_0_0_1"/>
<dbReference type="EMBL" id="AWSO01000026">
    <property type="protein sequence ID" value="ESK97406.1"/>
    <property type="molecule type" value="Genomic_DNA"/>
</dbReference>
<comment type="caution">
    <text evidence="2">The sequence shown here is derived from an EMBL/GenBank/DDBJ whole genome shotgun (WGS) entry which is preliminary data.</text>
</comment>
<evidence type="ECO:0000256" key="1">
    <source>
        <dbReference type="SAM" id="MobiDB-lite"/>
    </source>
</evidence>
<feature type="region of interest" description="Disordered" evidence="1">
    <location>
        <begin position="80"/>
        <end position="115"/>
    </location>
</feature>
<sequence>MCSTSGDYLLDKDCLSRQPSPAPFLLNKDILDQFPAPPRHHRENLPVVRPLNIQKKHAGQSQEDLLPPVTSKMESLLKAQREERMREGGRPPSSRTTSDASYNRQVYSRPAAARTQASIGSSTNYFIRRPIRRTSTSGLSTRSLGSNVALKQGPAAQRPIIRRQYSSTDLYSRFRRPTPDVPQDVDFVAEDCTVKKGRVTFPSVPTAQKLHYGPPAEYDEKGVLRPGVLQDRVHRYLRTCLKFTS</sequence>
<accession>V2XX10</accession>
<dbReference type="Proteomes" id="UP000017559">
    <property type="component" value="Unassembled WGS sequence"/>
</dbReference>
<proteinExistence type="predicted"/>
<gene>
    <name evidence="2" type="ORF">Moror_17717</name>
</gene>
<name>V2XX10_MONRO</name>
<evidence type="ECO:0000313" key="3">
    <source>
        <dbReference type="Proteomes" id="UP000017559"/>
    </source>
</evidence>
<feature type="compositionally biased region" description="Basic and acidic residues" evidence="1">
    <location>
        <begin position="80"/>
        <end position="89"/>
    </location>
</feature>
<dbReference type="AlphaFoldDB" id="V2XX10"/>